<sequence length="92" mass="10163">MYGNTVLHTAMPMEYSINNVMNDILGPAQPSATQLSTKPVTQDSHLVERKKVINLPDIAQIRRLNEKLLTAEVTPIQVANNTKPPVNIVSTQ</sequence>
<protein>
    <submittedName>
        <fullName evidence="1">Uncharacterized protein</fullName>
    </submittedName>
</protein>
<reference evidence="1" key="2">
    <citation type="submission" date="2013-05" db="EMBL/GenBank/DDBJ databases">
        <authorList>
            <person name="Carter J.-M."/>
            <person name="Baker S.C."/>
            <person name="Pink R."/>
            <person name="Carter D.R.F."/>
            <person name="Collins A."/>
            <person name="Tomlin J."/>
            <person name="Gibbs M."/>
            <person name="Breuker C.J."/>
        </authorList>
    </citation>
    <scope>NUCLEOTIDE SEQUENCE</scope>
    <source>
        <tissue evidence="1">Ovary</tissue>
    </source>
</reference>
<reference evidence="1" key="1">
    <citation type="journal article" date="2013" name="BMC Genomics">
        <title>Unscrambling butterfly oogenesis.</title>
        <authorList>
            <person name="Carter J.M."/>
            <person name="Baker S.C."/>
            <person name="Pink R."/>
            <person name="Carter D.R."/>
            <person name="Collins A."/>
            <person name="Tomlin J."/>
            <person name="Gibbs M."/>
            <person name="Breuker C.J."/>
        </authorList>
    </citation>
    <scope>NUCLEOTIDE SEQUENCE</scope>
    <source>
        <tissue evidence="1">Ovary</tissue>
    </source>
</reference>
<accession>S4PV82</accession>
<organism evidence="1">
    <name type="scientific">Pararge aegeria</name>
    <name type="common">speckled wood butterfly</name>
    <dbReference type="NCBI Taxonomy" id="116150"/>
    <lineage>
        <taxon>Eukaryota</taxon>
        <taxon>Metazoa</taxon>
        <taxon>Ecdysozoa</taxon>
        <taxon>Arthropoda</taxon>
        <taxon>Hexapoda</taxon>
        <taxon>Insecta</taxon>
        <taxon>Pterygota</taxon>
        <taxon>Neoptera</taxon>
        <taxon>Endopterygota</taxon>
        <taxon>Lepidoptera</taxon>
        <taxon>Glossata</taxon>
        <taxon>Ditrysia</taxon>
        <taxon>Papilionoidea</taxon>
        <taxon>Nymphalidae</taxon>
        <taxon>Satyrinae</taxon>
        <taxon>Satyrini</taxon>
        <taxon>Parargina</taxon>
        <taxon>Pararge</taxon>
    </lineage>
</organism>
<dbReference type="EMBL" id="GAIX01008993">
    <property type="protein sequence ID" value="JAA83567.1"/>
    <property type="molecule type" value="Transcribed_RNA"/>
</dbReference>
<dbReference type="AlphaFoldDB" id="S4PV82"/>
<proteinExistence type="predicted"/>
<name>S4PV82_9NEOP</name>
<feature type="non-terminal residue" evidence="1">
    <location>
        <position position="92"/>
    </location>
</feature>
<evidence type="ECO:0000313" key="1">
    <source>
        <dbReference type="EMBL" id="JAA83567.1"/>
    </source>
</evidence>